<reference evidence="1" key="1">
    <citation type="submission" date="2024-07" db="EMBL/GenBank/DDBJ databases">
        <authorList>
            <person name="Yu S.T."/>
        </authorList>
    </citation>
    <scope>NUCLEOTIDE SEQUENCE</scope>
    <source>
        <strain evidence="1">Y1</strain>
    </source>
</reference>
<dbReference type="RefSeq" id="WP_369184139.1">
    <property type="nucleotide sequence ID" value="NZ_CP163445.1"/>
</dbReference>
<evidence type="ECO:0000313" key="1">
    <source>
        <dbReference type="EMBL" id="XDQ81168.1"/>
    </source>
</evidence>
<gene>
    <name evidence="1" type="ORF">AB2U05_23245</name>
</gene>
<dbReference type="AlphaFoldDB" id="A0AB39TPG2"/>
<accession>A0AB39TPG2</accession>
<dbReference type="EMBL" id="CP163445">
    <property type="protein sequence ID" value="XDQ81168.1"/>
    <property type="molecule type" value="Genomic_DNA"/>
</dbReference>
<organism evidence="1">
    <name type="scientific">Streptomyces sp. Y1</name>
    <dbReference type="NCBI Taxonomy" id="3238634"/>
    <lineage>
        <taxon>Bacteria</taxon>
        <taxon>Bacillati</taxon>
        <taxon>Actinomycetota</taxon>
        <taxon>Actinomycetes</taxon>
        <taxon>Kitasatosporales</taxon>
        <taxon>Streptomycetaceae</taxon>
        <taxon>Streptomyces</taxon>
    </lineage>
</organism>
<name>A0AB39TPG2_9ACTN</name>
<protein>
    <submittedName>
        <fullName evidence="1">Uncharacterized protein</fullName>
    </submittedName>
</protein>
<proteinExistence type="predicted"/>
<sequence>MRGTMMTNSDAGMMADLSHAVMDAALADGSAHHLSETITDFAWYRSSWWIFDRAGWWEVTRADVAAGLDLMAANMRLADEAVRWSSS</sequence>